<dbReference type="Proteomes" id="UP000541444">
    <property type="component" value="Unassembled WGS sequence"/>
</dbReference>
<sequence length="674" mass="75022">MFPESSDTPPPMPKRSSPISQTGSTHHELKHRVNSCLNKLSDRDTLAIATTELESMARSLSHDSFSPFLTCILNTDSSEKTLVRKQCVKVLGFVSRIHGDQIGAPHLVKMVGYVVRRLRDSDSSVRSACVEAITVMAGMSTKVSFSLFFKPFMEAIVHEQDYNMQIGATLCLTSAIEAFPDVDRPQLVRVLPKLVKLLRSECFKAKPALLSLIGTIVGSGGSAVVGHNLLGNLVTCLVEFLSSEDWTARKAAAEAIAKLAVAERERLSEFKTWCLAIFEARRFDKVKVVRDTINQMMETWKDVPDVSHEVLQPLRAKSSSPDNASDGRFPNDLKCCDSISTTSYESPQAKCKTISSRSPPPNSSSATSTARRRSPLNIVDKNVSQRMFHKLDYKKPANGNIEVSVPHTPLSNGCVNDVKKRVRVLEEIESNKQQSNTQARHTFFNKNSSAKFRRPRGGSRVVPFHDESSGSIVVGSSRTEELYANTKDNEDLSLIRKQLVQIENQQSSLLDLLQRFMGSSQNGIRSLETRVHGLEKALNEISYDLGVSTGRMTNSESARSTCCQLPGAEYLSPKFWKKSEDRHSTSMCSSGFSVNPLADICIESKMNLNNHLDRRRANVTRTTELQTRKGSGVDVSLSDHLQSGEAKKRPSLIRPEDERRRHSDTFIWESLQCK</sequence>
<organism evidence="3 4">
    <name type="scientific">Kingdonia uniflora</name>
    <dbReference type="NCBI Taxonomy" id="39325"/>
    <lineage>
        <taxon>Eukaryota</taxon>
        <taxon>Viridiplantae</taxon>
        <taxon>Streptophyta</taxon>
        <taxon>Embryophyta</taxon>
        <taxon>Tracheophyta</taxon>
        <taxon>Spermatophyta</taxon>
        <taxon>Magnoliopsida</taxon>
        <taxon>Ranunculales</taxon>
        <taxon>Circaeasteraceae</taxon>
        <taxon>Kingdonia</taxon>
    </lineage>
</organism>
<feature type="region of interest" description="Disordered" evidence="1">
    <location>
        <begin position="621"/>
        <end position="659"/>
    </location>
</feature>
<evidence type="ECO:0000313" key="4">
    <source>
        <dbReference type="Proteomes" id="UP000541444"/>
    </source>
</evidence>
<dbReference type="GO" id="GO:0008017">
    <property type="term" value="F:microtubule binding"/>
    <property type="evidence" value="ECO:0007669"/>
    <property type="project" value="InterPro"/>
</dbReference>
<name>A0A7J7MR50_9MAGN</name>
<dbReference type="InterPro" id="IPR057600">
    <property type="entry name" value="TORTIFOLIA1/SINE1-2_N"/>
</dbReference>
<dbReference type="PANTHER" id="PTHR31355">
    <property type="entry name" value="MICROTUBULE-ASSOCIATED PROTEIN TORTIFOLIA1"/>
    <property type="match status" value="1"/>
</dbReference>
<keyword evidence="4" id="KW-1185">Reference proteome</keyword>
<gene>
    <name evidence="3" type="ORF">GIB67_004235</name>
</gene>
<dbReference type="InterPro" id="IPR016024">
    <property type="entry name" value="ARM-type_fold"/>
</dbReference>
<dbReference type="SUPFAM" id="SSF48371">
    <property type="entry name" value="ARM repeat"/>
    <property type="match status" value="1"/>
</dbReference>
<accession>A0A7J7MR50</accession>
<dbReference type="Pfam" id="PF24714">
    <property type="entry name" value="TOR1L1_N"/>
    <property type="match status" value="1"/>
</dbReference>
<proteinExistence type="predicted"/>
<reference evidence="3 4" key="1">
    <citation type="journal article" date="2020" name="IScience">
        <title>Genome Sequencing of the Endangered Kingdonia uniflora (Circaeasteraceae, Ranunculales) Reveals Potential Mechanisms of Evolutionary Specialization.</title>
        <authorList>
            <person name="Sun Y."/>
            <person name="Deng T."/>
            <person name="Zhang A."/>
            <person name="Moore M.J."/>
            <person name="Landis J.B."/>
            <person name="Lin N."/>
            <person name="Zhang H."/>
            <person name="Zhang X."/>
            <person name="Huang J."/>
            <person name="Zhang X."/>
            <person name="Sun H."/>
            <person name="Wang H."/>
        </authorList>
    </citation>
    <scope>NUCLEOTIDE SEQUENCE [LARGE SCALE GENOMIC DNA]</scope>
    <source>
        <strain evidence="3">TB1705</strain>
        <tissue evidence="3">Leaf</tissue>
    </source>
</reference>
<dbReference type="EMBL" id="JACGCM010001275">
    <property type="protein sequence ID" value="KAF6157297.1"/>
    <property type="molecule type" value="Genomic_DNA"/>
</dbReference>
<dbReference type="PANTHER" id="PTHR31355:SF8">
    <property type="entry name" value="TORTIFOLIA1-LIKE PROTEIN 3"/>
    <property type="match status" value="1"/>
</dbReference>
<feature type="domain" description="TORTIFOLIA1/SINE1-2 N-terminal" evidence="2">
    <location>
        <begin position="27"/>
        <end position="302"/>
    </location>
</feature>
<dbReference type="AlphaFoldDB" id="A0A7J7MR50"/>
<protein>
    <recommendedName>
        <fullName evidence="2">TORTIFOLIA1/SINE1-2 N-terminal domain-containing protein</fullName>
    </recommendedName>
</protein>
<evidence type="ECO:0000313" key="3">
    <source>
        <dbReference type="EMBL" id="KAF6157297.1"/>
    </source>
</evidence>
<evidence type="ECO:0000256" key="1">
    <source>
        <dbReference type="SAM" id="MobiDB-lite"/>
    </source>
</evidence>
<dbReference type="GO" id="GO:0005874">
    <property type="term" value="C:microtubule"/>
    <property type="evidence" value="ECO:0007669"/>
    <property type="project" value="InterPro"/>
</dbReference>
<feature type="region of interest" description="Disordered" evidence="1">
    <location>
        <begin position="1"/>
        <end position="31"/>
    </location>
</feature>
<dbReference type="FunFam" id="1.25.10.10:FF:000549">
    <property type="entry name" value="ARM repeat superfamily protein"/>
    <property type="match status" value="1"/>
</dbReference>
<dbReference type="Gene3D" id="1.25.10.10">
    <property type="entry name" value="Leucine-rich Repeat Variant"/>
    <property type="match status" value="1"/>
</dbReference>
<dbReference type="InterPro" id="IPR033337">
    <property type="entry name" value="TORTIFOLIA1/SINE1-2"/>
</dbReference>
<evidence type="ECO:0000259" key="2">
    <source>
        <dbReference type="Pfam" id="PF24714"/>
    </source>
</evidence>
<dbReference type="OrthoDB" id="1904066at2759"/>
<comment type="caution">
    <text evidence="3">The sequence shown here is derived from an EMBL/GenBank/DDBJ whole genome shotgun (WGS) entry which is preliminary data.</text>
</comment>
<feature type="region of interest" description="Disordered" evidence="1">
    <location>
        <begin position="347"/>
        <end position="378"/>
    </location>
</feature>
<dbReference type="InterPro" id="IPR011989">
    <property type="entry name" value="ARM-like"/>
</dbReference>